<dbReference type="InterPro" id="IPR045385">
    <property type="entry name" value="DUF6526"/>
</dbReference>
<protein>
    <submittedName>
        <fullName evidence="2">Uncharacterized protein</fullName>
    </submittedName>
</protein>
<dbReference type="Pfam" id="PF20136">
    <property type="entry name" value="DUF6526"/>
    <property type="match status" value="1"/>
</dbReference>
<keyword evidence="1" id="KW-0812">Transmembrane</keyword>
<dbReference type="Proteomes" id="UP000305848">
    <property type="component" value="Unassembled WGS sequence"/>
</dbReference>
<proteinExistence type="predicted"/>
<name>A0A4U3L4H9_9BACT</name>
<sequence>MKEQNYKNHIRFYPAHHFVFYPIAFVLAIASAICIFKYPFQQLQFAFITAILILIIWLSFMLRQHYALGNQNRIVRLEMRLRYYVLTQKRFEPLEQQLSFDQIAALRFASDEELPDLVGRTINESLSSKDIKKAIRHWTPDHMRL</sequence>
<dbReference type="AlphaFoldDB" id="A0A4U3L4H9"/>
<evidence type="ECO:0000313" key="3">
    <source>
        <dbReference type="Proteomes" id="UP000305848"/>
    </source>
</evidence>
<comment type="caution">
    <text evidence="2">The sequence shown here is derived from an EMBL/GenBank/DDBJ whole genome shotgun (WGS) entry which is preliminary data.</text>
</comment>
<evidence type="ECO:0000313" key="2">
    <source>
        <dbReference type="EMBL" id="TKK69842.1"/>
    </source>
</evidence>
<reference evidence="2 3" key="1">
    <citation type="submission" date="2019-05" db="EMBL/GenBank/DDBJ databases">
        <title>Panacibacter sp. strain 17mud1-8 Genome sequencing and assembly.</title>
        <authorList>
            <person name="Chhetri G."/>
        </authorList>
    </citation>
    <scope>NUCLEOTIDE SEQUENCE [LARGE SCALE GENOMIC DNA]</scope>
    <source>
        <strain evidence="2 3">17mud1-8</strain>
    </source>
</reference>
<organism evidence="2 3">
    <name type="scientific">Ilyomonas limi</name>
    <dbReference type="NCBI Taxonomy" id="2575867"/>
    <lineage>
        <taxon>Bacteria</taxon>
        <taxon>Pseudomonadati</taxon>
        <taxon>Bacteroidota</taxon>
        <taxon>Chitinophagia</taxon>
        <taxon>Chitinophagales</taxon>
        <taxon>Chitinophagaceae</taxon>
        <taxon>Ilyomonas</taxon>
    </lineage>
</organism>
<keyword evidence="1" id="KW-1133">Transmembrane helix</keyword>
<feature type="transmembrane region" description="Helical" evidence="1">
    <location>
        <begin position="44"/>
        <end position="62"/>
    </location>
</feature>
<keyword evidence="3" id="KW-1185">Reference proteome</keyword>
<feature type="transmembrane region" description="Helical" evidence="1">
    <location>
        <begin position="20"/>
        <end position="38"/>
    </location>
</feature>
<dbReference type="EMBL" id="SZQL01000004">
    <property type="protein sequence ID" value="TKK69842.1"/>
    <property type="molecule type" value="Genomic_DNA"/>
</dbReference>
<keyword evidence="1" id="KW-0472">Membrane</keyword>
<gene>
    <name evidence="2" type="ORF">FC093_07135</name>
</gene>
<dbReference type="RefSeq" id="WP_137261064.1">
    <property type="nucleotide sequence ID" value="NZ_SZQL01000004.1"/>
</dbReference>
<dbReference type="OrthoDB" id="765463at2"/>
<evidence type="ECO:0000256" key="1">
    <source>
        <dbReference type="SAM" id="Phobius"/>
    </source>
</evidence>
<accession>A0A4U3L4H9</accession>